<dbReference type="RefSeq" id="WP_078716177.1">
    <property type="nucleotide sequence ID" value="NZ_FUYC01000002.1"/>
</dbReference>
<sequence>MERTKQRRRQGGFTLIELITVIIILGVLAAVVTPRYFDMVSEAETAAAEGAAAEGVGRFNLAYAKYVMDNNQAPANLAALQGDTYLGTDASDVVVAGDFQFTYSVANDVVTVAVATDPDGDGTYTDTGVSKTFDWPD</sequence>
<dbReference type="PANTHER" id="PTHR30093">
    <property type="entry name" value="GENERAL SECRETION PATHWAY PROTEIN G"/>
    <property type="match status" value="1"/>
</dbReference>
<keyword evidence="1" id="KW-0812">Transmembrane</keyword>
<dbReference type="InterPro" id="IPR045584">
    <property type="entry name" value="Pilin-like"/>
</dbReference>
<name>A0A1T4W9Y2_9BACT</name>
<gene>
    <name evidence="2" type="ORF">SAMN02745704_00601</name>
</gene>
<feature type="transmembrane region" description="Helical" evidence="1">
    <location>
        <begin position="12"/>
        <end position="32"/>
    </location>
</feature>
<dbReference type="SUPFAM" id="SSF54523">
    <property type="entry name" value="Pili subunits"/>
    <property type="match status" value="1"/>
</dbReference>
<dbReference type="AlphaFoldDB" id="A0A1T4W9Y2"/>
<evidence type="ECO:0000256" key="1">
    <source>
        <dbReference type="SAM" id="Phobius"/>
    </source>
</evidence>
<keyword evidence="1" id="KW-1133">Transmembrane helix</keyword>
<dbReference type="InterPro" id="IPR012902">
    <property type="entry name" value="N_methyl_site"/>
</dbReference>
<dbReference type="Proteomes" id="UP000190027">
    <property type="component" value="Unassembled WGS sequence"/>
</dbReference>
<dbReference type="STRING" id="1121449.SAMN02745704_00601"/>
<evidence type="ECO:0000313" key="3">
    <source>
        <dbReference type="Proteomes" id="UP000190027"/>
    </source>
</evidence>
<proteinExistence type="predicted"/>
<dbReference type="Pfam" id="PF07963">
    <property type="entry name" value="N_methyl"/>
    <property type="match status" value="1"/>
</dbReference>
<keyword evidence="1" id="KW-0472">Membrane</keyword>
<dbReference type="Gene3D" id="3.30.700.10">
    <property type="entry name" value="Glycoprotein, Type 4 Pilin"/>
    <property type="match status" value="1"/>
</dbReference>
<protein>
    <submittedName>
        <fullName evidence="2">Prepilin-type N-terminal cleavage/methylation domain-containing protein</fullName>
    </submittedName>
</protein>
<organism evidence="2 3">
    <name type="scientific">Paucidesulfovibrio gracilis DSM 16080</name>
    <dbReference type="NCBI Taxonomy" id="1121449"/>
    <lineage>
        <taxon>Bacteria</taxon>
        <taxon>Pseudomonadati</taxon>
        <taxon>Thermodesulfobacteriota</taxon>
        <taxon>Desulfovibrionia</taxon>
        <taxon>Desulfovibrionales</taxon>
        <taxon>Desulfovibrionaceae</taxon>
        <taxon>Paucidesulfovibrio</taxon>
    </lineage>
</organism>
<dbReference type="EMBL" id="FUYC01000002">
    <property type="protein sequence ID" value="SKA74134.1"/>
    <property type="molecule type" value="Genomic_DNA"/>
</dbReference>
<keyword evidence="3" id="KW-1185">Reference proteome</keyword>
<dbReference type="PROSITE" id="PS00409">
    <property type="entry name" value="PROKAR_NTER_METHYL"/>
    <property type="match status" value="1"/>
</dbReference>
<dbReference type="NCBIfam" id="TIGR02532">
    <property type="entry name" value="IV_pilin_GFxxxE"/>
    <property type="match status" value="1"/>
</dbReference>
<accession>A0A1T4W9Y2</accession>
<reference evidence="2 3" key="1">
    <citation type="submission" date="2017-02" db="EMBL/GenBank/DDBJ databases">
        <authorList>
            <person name="Peterson S.W."/>
        </authorList>
    </citation>
    <scope>NUCLEOTIDE SEQUENCE [LARGE SCALE GENOMIC DNA]</scope>
    <source>
        <strain evidence="2 3">DSM 16080</strain>
    </source>
</reference>
<evidence type="ECO:0000313" key="2">
    <source>
        <dbReference type="EMBL" id="SKA74134.1"/>
    </source>
</evidence>